<protein>
    <submittedName>
        <fullName evidence="2">Uncharacterized protein</fullName>
    </submittedName>
</protein>
<dbReference type="KEGG" id="pib:BBD41_12645"/>
<dbReference type="RefSeq" id="WP_099477809.1">
    <property type="nucleotide sequence ID" value="NZ_CP016809.1"/>
</dbReference>
<name>A0A1B2E084_9BACL</name>
<feature type="transmembrane region" description="Helical" evidence="1">
    <location>
        <begin position="12"/>
        <end position="31"/>
    </location>
</feature>
<gene>
    <name evidence="2" type="ORF">BBD41_12645</name>
</gene>
<accession>A0A1B2E084</accession>
<reference evidence="2" key="1">
    <citation type="submission" date="2016-08" db="EMBL/GenBank/DDBJ databases">
        <title>Complete Genome Seqeunce of Paenibacillus sp. nov. IHBB 9852 from high altitute lake of Indian trans-Himalayas.</title>
        <authorList>
            <person name="Kiran S."/>
            <person name="Swarnkar M.K."/>
            <person name="Rana A."/>
            <person name="Tewari R."/>
            <person name="Gulati A."/>
        </authorList>
    </citation>
    <scope>NUCLEOTIDE SEQUENCE [LARGE SCALE GENOMIC DNA]</scope>
    <source>
        <strain evidence="2">IHBB 9852</strain>
    </source>
</reference>
<organism evidence="2">
    <name type="scientific">Paenibacillus ihbetae</name>
    <dbReference type="NCBI Taxonomy" id="1870820"/>
    <lineage>
        <taxon>Bacteria</taxon>
        <taxon>Bacillati</taxon>
        <taxon>Bacillota</taxon>
        <taxon>Bacilli</taxon>
        <taxon>Bacillales</taxon>
        <taxon>Paenibacillaceae</taxon>
        <taxon>Paenibacillus</taxon>
    </lineage>
</organism>
<evidence type="ECO:0000313" key="2">
    <source>
        <dbReference type="EMBL" id="ANY73363.1"/>
    </source>
</evidence>
<dbReference type="AlphaFoldDB" id="A0A1B2E084"/>
<keyword evidence="1" id="KW-0812">Transmembrane</keyword>
<keyword evidence="1" id="KW-1133">Transmembrane helix</keyword>
<evidence type="ECO:0000256" key="1">
    <source>
        <dbReference type="SAM" id="Phobius"/>
    </source>
</evidence>
<feature type="transmembrane region" description="Helical" evidence="1">
    <location>
        <begin position="37"/>
        <end position="54"/>
    </location>
</feature>
<keyword evidence="1" id="KW-0472">Membrane</keyword>
<dbReference type="GeneID" id="48309093"/>
<proteinExistence type="predicted"/>
<sequence>MRGYNVWRPLILIAAALLTNSLVTNLCVLFGMTPESASNLGFIAMIAAAFITYSRMTKHQRRK</sequence>
<dbReference type="EMBL" id="CP016809">
    <property type="protein sequence ID" value="ANY73363.1"/>
    <property type="molecule type" value="Genomic_DNA"/>
</dbReference>